<accession>A0AAU6W3J9</accession>
<name>A0AAU6W3J9_9VIRU</name>
<reference evidence="1" key="1">
    <citation type="journal article" date="2024" name="J. Gen. Virol.">
        <title>Novel phages of Pseudomonas syringae unveil numerous potential auxiliary metabolic genes.</title>
        <authorList>
            <person name="Feltin C."/>
            <person name="Garneau J.R."/>
            <person name="Morris C.E."/>
            <person name="Berard A."/>
            <person name="Torres-Barcelo C."/>
        </authorList>
    </citation>
    <scope>NUCLEOTIDE SEQUENCE</scope>
</reference>
<gene>
    <name evidence="1" type="ORF">Cygsa01_00123</name>
</gene>
<protein>
    <submittedName>
        <fullName evidence="1">Uncharacterized protein</fullName>
    </submittedName>
</protein>
<dbReference type="EMBL" id="PP179332">
    <property type="protein sequence ID" value="XAI71169.1"/>
    <property type="molecule type" value="Genomic_DNA"/>
</dbReference>
<sequence length="137" mass="15243">MSLNEQVTEARQLIAKESRALQKAVATMPRNEIKDFISAHEFLGTCKQDDSSIETGAMRDAHEWVRTSGDALYKALSTPEFQQLSEEAKIAYATTPKGGVYAVPVAWIIERLQAHPEDGFVHLDEAMIDRIQNPTAV</sequence>
<proteinExistence type="predicted"/>
<evidence type="ECO:0000313" key="1">
    <source>
        <dbReference type="EMBL" id="XAI71169.1"/>
    </source>
</evidence>
<organism evidence="1">
    <name type="scientific">Pseudomonas phage Cygsa01</name>
    <dbReference type="NCBI Taxonomy" id="3138529"/>
    <lineage>
        <taxon>Viruses</taxon>
    </lineage>
</organism>